<dbReference type="EMBL" id="BAABCE010000001">
    <property type="protein sequence ID" value="GAA3527556.1"/>
    <property type="molecule type" value="Genomic_DNA"/>
</dbReference>
<protein>
    <submittedName>
        <fullName evidence="1">Uncharacterized protein</fullName>
    </submittedName>
</protein>
<reference evidence="2" key="1">
    <citation type="journal article" date="2019" name="Int. J. Syst. Evol. Microbiol.">
        <title>The Global Catalogue of Microorganisms (GCM) 10K type strain sequencing project: providing services to taxonomists for standard genome sequencing and annotation.</title>
        <authorList>
            <consortium name="The Broad Institute Genomics Platform"/>
            <consortium name="The Broad Institute Genome Sequencing Center for Infectious Disease"/>
            <person name="Wu L."/>
            <person name="Ma J."/>
        </authorList>
    </citation>
    <scope>NUCLEOTIDE SEQUENCE [LARGE SCALE GENOMIC DNA]</scope>
    <source>
        <strain evidence="2">JCM 17656</strain>
    </source>
</reference>
<sequence>MSGATITPTIGDPRPGYGIRVRKDANRSLAVADADCPCGQFSRAAKGDVEVEALVIGYGRHRRDECPIPAIRAAAARQYAALQHSMNKRRK</sequence>
<accession>A0ABP6V561</accession>
<keyword evidence="2" id="KW-1185">Reference proteome</keyword>
<organism evidence="1 2">
    <name type="scientific">Streptomyces osmaniensis</name>
    <dbReference type="NCBI Taxonomy" id="593134"/>
    <lineage>
        <taxon>Bacteria</taxon>
        <taxon>Bacillati</taxon>
        <taxon>Actinomycetota</taxon>
        <taxon>Actinomycetes</taxon>
        <taxon>Kitasatosporales</taxon>
        <taxon>Streptomycetaceae</taxon>
        <taxon>Streptomyces</taxon>
    </lineage>
</organism>
<name>A0ABP6V561_9ACTN</name>
<comment type="caution">
    <text evidence="1">The sequence shown here is derived from an EMBL/GenBank/DDBJ whole genome shotgun (WGS) entry which is preliminary data.</text>
</comment>
<proteinExistence type="predicted"/>
<dbReference type="RefSeq" id="WP_346180162.1">
    <property type="nucleotide sequence ID" value="NZ_BAABCE010000001.1"/>
</dbReference>
<dbReference type="Proteomes" id="UP001500707">
    <property type="component" value="Unassembled WGS sequence"/>
</dbReference>
<evidence type="ECO:0000313" key="2">
    <source>
        <dbReference type="Proteomes" id="UP001500707"/>
    </source>
</evidence>
<evidence type="ECO:0000313" key="1">
    <source>
        <dbReference type="EMBL" id="GAA3527556.1"/>
    </source>
</evidence>
<gene>
    <name evidence="1" type="ORF">GCM10022295_07000</name>
</gene>